<dbReference type="InterPro" id="IPR029032">
    <property type="entry name" value="AhpD-like"/>
</dbReference>
<dbReference type="PANTHER" id="PTHR33570">
    <property type="entry name" value="4-CARBOXYMUCONOLACTONE DECARBOXYLASE FAMILY PROTEIN"/>
    <property type="match status" value="1"/>
</dbReference>
<dbReference type="Gene3D" id="3.40.50.1820">
    <property type="entry name" value="alpha/beta hydrolase"/>
    <property type="match status" value="1"/>
</dbReference>
<evidence type="ECO:0000313" key="5">
    <source>
        <dbReference type="Proteomes" id="UP001500177"/>
    </source>
</evidence>
<dbReference type="InterPro" id="IPR052512">
    <property type="entry name" value="4CMD/NDH-1_regulator"/>
</dbReference>
<dbReference type="Pfam" id="PF12697">
    <property type="entry name" value="Abhydrolase_6"/>
    <property type="match status" value="1"/>
</dbReference>
<dbReference type="InterPro" id="IPR003779">
    <property type="entry name" value="CMD-like"/>
</dbReference>
<dbReference type="Gene3D" id="1.20.1290.10">
    <property type="entry name" value="AhpD-like"/>
    <property type="match status" value="1"/>
</dbReference>
<reference evidence="4 5" key="1">
    <citation type="journal article" date="2019" name="Int. J. Syst. Evol. Microbiol.">
        <title>The Global Catalogue of Microorganisms (GCM) 10K type strain sequencing project: providing services to taxonomists for standard genome sequencing and annotation.</title>
        <authorList>
            <consortium name="The Broad Institute Genomics Platform"/>
            <consortium name="The Broad Institute Genome Sequencing Center for Infectious Disease"/>
            <person name="Wu L."/>
            <person name="Ma J."/>
        </authorList>
    </citation>
    <scope>NUCLEOTIDE SEQUENCE [LARGE SCALE GENOMIC DNA]</scope>
    <source>
        <strain evidence="4 5">JCM 13318</strain>
    </source>
</reference>
<feature type="region of interest" description="Disordered" evidence="1">
    <location>
        <begin position="284"/>
        <end position="313"/>
    </location>
</feature>
<feature type="domain" description="AB hydrolase-1" evidence="3">
    <location>
        <begin position="21"/>
        <end position="266"/>
    </location>
</feature>
<dbReference type="EMBL" id="BAAALX010000012">
    <property type="protein sequence ID" value="GAA1521374.1"/>
    <property type="molecule type" value="Genomic_DNA"/>
</dbReference>
<dbReference type="InterPro" id="IPR012788">
    <property type="entry name" value="Decarb_PcaC"/>
</dbReference>
<evidence type="ECO:0000259" key="2">
    <source>
        <dbReference type="Pfam" id="PF02627"/>
    </source>
</evidence>
<dbReference type="NCBIfam" id="TIGR02425">
    <property type="entry name" value="decarb_PcaC"/>
    <property type="match status" value="1"/>
</dbReference>
<dbReference type="InterPro" id="IPR000073">
    <property type="entry name" value="AB_hydrolase_1"/>
</dbReference>
<evidence type="ECO:0000313" key="4">
    <source>
        <dbReference type="EMBL" id="GAA1521374.1"/>
    </source>
</evidence>
<proteinExistence type="predicted"/>
<feature type="compositionally biased region" description="Low complexity" evidence="1">
    <location>
        <begin position="290"/>
        <end position="300"/>
    </location>
</feature>
<organism evidence="4 5">
    <name type="scientific">Brevibacterium permense</name>
    <dbReference type="NCBI Taxonomy" id="234834"/>
    <lineage>
        <taxon>Bacteria</taxon>
        <taxon>Bacillati</taxon>
        <taxon>Actinomycetota</taxon>
        <taxon>Actinomycetes</taxon>
        <taxon>Micrococcales</taxon>
        <taxon>Brevibacteriaceae</taxon>
        <taxon>Brevibacterium</taxon>
    </lineage>
</organism>
<evidence type="ECO:0000256" key="1">
    <source>
        <dbReference type="SAM" id="MobiDB-lite"/>
    </source>
</evidence>
<gene>
    <name evidence="4" type="primary">pcaD</name>
    <name evidence="4" type="ORF">GCM10009690_25800</name>
</gene>
<sequence length="450" mass="46332">MDLTASVLAAPASPAADARVLVVLPSLGTSVAALWQQAATELTALSPETTVIGIDLPGHGRSAPIDVPAGMSIAPRMTMSDLAEAVLGTLDRVLPDVAAPGAPVDLAGDSIGGATALQLALDHGDRFGRIAVFCTGAKIGEAAAWEERAQTVATSGTPTQVIGSAQRWFGEGFMDREPEASAALLHSLQDADRFSYAALCYALADFDVRARLPEITRPLLAVAGSQDQPTPATKLAEIANGVPGALLEVIDGAAHLVPAEAPVVTAGLLADFLQGKGLGAGAGGTGGAGATAAGDSSADLPTASGPREASRDDVREAGMAVRRQVLSDAHVDRANAKVDDFTSDFQDLITRYAWGEIWTRPGLERRMRSAITLTAMIAGGHEAELAMHVKAALRNGLTRDEIKEVLLQSAIYCSVPSANTAFSVASQALAEYEAGEANAEEANVEEANVD</sequence>
<dbReference type="Pfam" id="PF02627">
    <property type="entry name" value="CMD"/>
    <property type="match status" value="1"/>
</dbReference>
<keyword evidence="5" id="KW-1185">Reference proteome</keyword>
<comment type="caution">
    <text evidence="4">The sequence shown here is derived from an EMBL/GenBank/DDBJ whole genome shotgun (WGS) entry which is preliminary data.</text>
</comment>
<dbReference type="Proteomes" id="UP001500177">
    <property type="component" value="Unassembled WGS sequence"/>
</dbReference>
<dbReference type="PANTHER" id="PTHR33570:SF2">
    <property type="entry name" value="CARBOXYMUCONOLACTONE DECARBOXYLASE-LIKE DOMAIN-CONTAINING PROTEIN"/>
    <property type="match status" value="1"/>
</dbReference>
<dbReference type="SUPFAM" id="SSF69118">
    <property type="entry name" value="AhpD-like"/>
    <property type="match status" value="1"/>
</dbReference>
<name>A0ABN2ALP3_9MICO</name>
<dbReference type="SUPFAM" id="SSF53474">
    <property type="entry name" value="alpha/beta-Hydrolases"/>
    <property type="match status" value="1"/>
</dbReference>
<dbReference type="InterPro" id="IPR029058">
    <property type="entry name" value="AB_hydrolase_fold"/>
</dbReference>
<accession>A0ABN2ALP3</accession>
<feature type="domain" description="Carboxymuconolactone decarboxylase-like" evidence="2">
    <location>
        <begin position="344"/>
        <end position="426"/>
    </location>
</feature>
<protein>
    <submittedName>
        <fullName evidence="4">3-oxoadipate enol-lactonase</fullName>
    </submittedName>
</protein>
<evidence type="ECO:0000259" key="3">
    <source>
        <dbReference type="Pfam" id="PF12697"/>
    </source>
</evidence>